<dbReference type="AlphaFoldDB" id="A0A4D6K8D4"/>
<dbReference type="RefSeq" id="WP_015763924.1">
    <property type="nucleotide sequence ID" value="NZ_CP039375.1"/>
</dbReference>
<accession>A0A4D6K8D4</accession>
<dbReference type="InterPro" id="IPR001258">
    <property type="entry name" value="NHL_repeat"/>
</dbReference>
<feature type="region of interest" description="Disordered" evidence="2">
    <location>
        <begin position="1"/>
        <end position="25"/>
    </location>
</feature>
<dbReference type="GO" id="GO:0008270">
    <property type="term" value="F:zinc ion binding"/>
    <property type="evidence" value="ECO:0007669"/>
    <property type="project" value="UniProtKB-KW"/>
</dbReference>
<dbReference type="PANTHER" id="PTHR24104">
    <property type="entry name" value="E3 UBIQUITIN-PROTEIN LIGASE NHLRC1-RELATED"/>
    <property type="match status" value="1"/>
</dbReference>
<evidence type="ECO:0000313" key="3">
    <source>
        <dbReference type="EMBL" id="QCD64498.1"/>
    </source>
</evidence>
<dbReference type="OMA" id="VMKPYDI"/>
<dbReference type="PROSITE" id="PS51125">
    <property type="entry name" value="NHL"/>
    <property type="match status" value="1"/>
</dbReference>
<dbReference type="SUPFAM" id="SSF75011">
    <property type="entry name" value="3-carboxy-cis,cis-mucoante lactonizing enzyme"/>
    <property type="match status" value="1"/>
</dbReference>
<dbReference type="GeneID" id="42177703"/>
<reference evidence="3 4" key="1">
    <citation type="submission" date="2019-04" db="EMBL/GenBank/DDBJ databases">
        <title>Complete genome sequence of Arthrobacter sp. ZXY-2 associated with effective atrazine degradation and salt adaptation.</title>
        <authorList>
            <person name="Zhao X."/>
        </authorList>
    </citation>
    <scope>NUCLEOTIDE SEQUENCE [LARGE SCALE GENOMIC DNA]</scope>
    <source>
        <strain evidence="4">ZP60</strain>
    </source>
</reference>
<dbReference type="Pfam" id="PF01436">
    <property type="entry name" value="NHL"/>
    <property type="match status" value="1"/>
</dbReference>
<evidence type="ECO:0008006" key="5">
    <source>
        <dbReference type="Google" id="ProtNLM"/>
    </source>
</evidence>
<gene>
    <name evidence="3" type="ORF">E5139_02160</name>
</gene>
<evidence type="ECO:0000256" key="1">
    <source>
        <dbReference type="ARBA" id="ARBA00022737"/>
    </source>
</evidence>
<dbReference type="SUPFAM" id="SSF101898">
    <property type="entry name" value="NHL repeat"/>
    <property type="match status" value="1"/>
</dbReference>
<dbReference type="PANTHER" id="PTHR24104:SF25">
    <property type="entry name" value="PROTEIN LIN-41"/>
    <property type="match status" value="1"/>
</dbReference>
<dbReference type="Proteomes" id="UP000297053">
    <property type="component" value="Chromosome"/>
</dbReference>
<dbReference type="GO" id="GO:0043161">
    <property type="term" value="P:proteasome-mediated ubiquitin-dependent protein catabolic process"/>
    <property type="evidence" value="ECO:0007669"/>
    <property type="project" value="TreeGrafter"/>
</dbReference>
<dbReference type="GO" id="GO:0000209">
    <property type="term" value="P:protein polyubiquitination"/>
    <property type="evidence" value="ECO:0007669"/>
    <property type="project" value="TreeGrafter"/>
</dbReference>
<name>A0A4D6K8D4_9EURY</name>
<keyword evidence="1" id="KW-0677">Repeat</keyword>
<dbReference type="InterPro" id="IPR011042">
    <property type="entry name" value="6-blade_b-propeller_TolB-like"/>
</dbReference>
<dbReference type="InterPro" id="IPR050952">
    <property type="entry name" value="TRIM-NHL_E3_ligases"/>
</dbReference>
<protein>
    <recommendedName>
        <fullName evidence="5">NHL repeat containing protein</fullName>
    </recommendedName>
</protein>
<proteinExistence type="predicted"/>
<reference evidence="3 4" key="2">
    <citation type="submission" date="2019-04" db="EMBL/GenBank/DDBJ databases">
        <authorList>
            <person name="Yang S."/>
            <person name="Wei W."/>
        </authorList>
    </citation>
    <scope>NUCLEOTIDE SEQUENCE [LARGE SCALE GENOMIC DNA]</scope>
    <source>
        <strain evidence="4">ZP60</strain>
    </source>
</reference>
<dbReference type="Gene3D" id="2.120.10.30">
    <property type="entry name" value="TolB, C-terminal domain"/>
    <property type="match status" value="3"/>
</dbReference>
<organism evidence="3 4">
    <name type="scientific">Halomicrobium mukohataei</name>
    <dbReference type="NCBI Taxonomy" id="57705"/>
    <lineage>
        <taxon>Archaea</taxon>
        <taxon>Methanobacteriati</taxon>
        <taxon>Methanobacteriota</taxon>
        <taxon>Stenosarchaea group</taxon>
        <taxon>Halobacteria</taxon>
        <taxon>Halobacteriales</taxon>
        <taxon>Haloarculaceae</taxon>
        <taxon>Halomicrobium</taxon>
    </lineage>
</organism>
<dbReference type="EMBL" id="CP039375">
    <property type="protein sequence ID" value="QCD64498.1"/>
    <property type="molecule type" value="Genomic_DNA"/>
</dbReference>
<evidence type="ECO:0000256" key="2">
    <source>
        <dbReference type="SAM" id="MobiDB-lite"/>
    </source>
</evidence>
<evidence type="ECO:0000313" key="4">
    <source>
        <dbReference type="Proteomes" id="UP000297053"/>
    </source>
</evidence>
<sequence length="665" mass="72272">MPFRHQATVGAYETNGDRADDSPQLTTPVGVCQDPRGNVWVADTANSRLVVLDSALEQHLTAVGEPGSEPGSFELPFRLAHHPSDRALFVTDLANGRVQRLSYEYDGRRPAVVAVDTFRPDDGERFHPNGIAVYEYDDGLRVFVADEFYHDGDDLRSRIAVFDDEGALVDTIRSVDSEFAGALPLYWPQGLAVDTAGNLLIANTGEGVLRRTGAFPSYFATVLRCDRAGVGVPFEETGLPIVPQSYVTPRGVSVLGSGDDERVAVPDVGGGFVHMYDTARGHTSEVPSTIAPSLDDRRFGSPMQVAPYDSPDGTATDDTTERVLITEAMDHTVAAYELGTISESKRRLAGVGGDHTAPERLSFASAAVGVPTVGGERLLVVDADNARLQVTDADGGGPLVQRPLSHNRFPVGTAFWSVEPGRGYLFAADYSLTYDTDNDEPQIAVYRLDCREGVRIEHVTSAATWGIWGNNCKLPRGLATDEIDGDRTRLLAVDSFNGRLLRWTFDRTTGELDYEADDGRFGHDPGEFWNPSDVAVGERATYVTDRNNNRLQYRDDDGWHVYGGAGYGTDGDRFLLPQSVAAADGYVFVVDLVDRAIKAYSETDADEDEALAFVDAMQAFGGDRGRGDLWMPSLLSASGREDGVELVVPDSVLGVAYRYHWTPPA</sequence>
<dbReference type="GO" id="GO:0061630">
    <property type="term" value="F:ubiquitin protein ligase activity"/>
    <property type="evidence" value="ECO:0007669"/>
    <property type="project" value="TreeGrafter"/>
</dbReference>
<dbReference type="KEGG" id="halz:E5139_02160"/>